<dbReference type="AlphaFoldDB" id="A0A495QTC8"/>
<dbReference type="EMBL" id="RBWU01000002">
    <property type="protein sequence ID" value="RKS76772.1"/>
    <property type="molecule type" value="Genomic_DNA"/>
</dbReference>
<sequence>MMRPDFSNVIINDRVSALRKEAKKARRVRAAKALKR</sequence>
<organism evidence="1 2">
    <name type="scientific">Actinomadura pelletieri DSM 43383</name>
    <dbReference type="NCBI Taxonomy" id="1120940"/>
    <lineage>
        <taxon>Bacteria</taxon>
        <taxon>Bacillati</taxon>
        <taxon>Actinomycetota</taxon>
        <taxon>Actinomycetes</taxon>
        <taxon>Streptosporangiales</taxon>
        <taxon>Thermomonosporaceae</taxon>
        <taxon>Actinomadura</taxon>
    </lineage>
</organism>
<dbReference type="Proteomes" id="UP000274601">
    <property type="component" value="Unassembled WGS sequence"/>
</dbReference>
<evidence type="ECO:0000313" key="2">
    <source>
        <dbReference type="Proteomes" id="UP000274601"/>
    </source>
</evidence>
<protein>
    <submittedName>
        <fullName evidence="1">Uncharacterized protein</fullName>
    </submittedName>
</protein>
<evidence type="ECO:0000313" key="1">
    <source>
        <dbReference type="EMBL" id="RKS76772.1"/>
    </source>
</evidence>
<gene>
    <name evidence="1" type="ORF">BZB76_2134</name>
</gene>
<reference evidence="1 2" key="1">
    <citation type="submission" date="2018-10" db="EMBL/GenBank/DDBJ databases">
        <title>Genomic Encyclopedia of Archaeal and Bacterial Type Strains, Phase II (KMG-II): from individual species to whole genera.</title>
        <authorList>
            <person name="Goeker M."/>
        </authorList>
    </citation>
    <scope>NUCLEOTIDE SEQUENCE [LARGE SCALE GENOMIC DNA]</scope>
    <source>
        <strain evidence="1 2">DSM 43383</strain>
    </source>
</reference>
<keyword evidence="2" id="KW-1185">Reference proteome</keyword>
<accession>A0A495QTC8</accession>
<proteinExistence type="predicted"/>
<comment type="caution">
    <text evidence="1">The sequence shown here is derived from an EMBL/GenBank/DDBJ whole genome shotgun (WGS) entry which is preliminary data.</text>
</comment>
<name>A0A495QTC8_9ACTN</name>